<organism evidence="1 2">
    <name type="scientific">Euplotes crassus</name>
    <dbReference type="NCBI Taxonomy" id="5936"/>
    <lineage>
        <taxon>Eukaryota</taxon>
        <taxon>Sar</taxon>
        <taxon>Alveolata</taxon>
        <taxon>Ciliophora</taxon>
        <taxon>Intramacronucleata</taxon>
        <taxon>Spirotrichea</taxon>
        <taxon>Hypotrichia</taxon>
        <taxon>Euplotida</taxon>
        <taxon>Euplotidae</taxon>
        <taxon>Moneuplotes</taxon>
    </lineage>
</organism>
<gene>
    <name evidence="1" type="ORF">ECRASSUSDP1_LOCUS26753</name>
</gene>
<evidence type="ECO:0000313" key="1">
    <source>
        <dbReference type="EMBL" id="CAI2385205.1"/>
    </source>
</evidence>
<comment type="caution">
    <text evidence="1">The sequence shown here is derived from an EMBL/GenBank/DDBJ whole genome shotgun (WGS) entry which is preliminary data.</text>
</comment>
<dbReference type="EMBL" id="CAMPGE010027585">
    <property type="protein sequence ID" value="CAI2385205.1"/>
    <property type="molecule type" value="Genomic_DNA"/>
</dbReference>
<accession>A0AAD2DA58</accession>
<reference evidence="1" key="1">
    <citation type="submission" date="2023-07" db="EMBL/GenBank/DDBJ databases">
        <authorList>
            <consortium name="AG Swart"/>
            <person name="Singh M."/>
            <person name="Singh A."/>
            <person name="Seah K."/>
            <person name="Emmerich C."/>
        </authorList>
    </citation>
    <scope>NUCLEOTIDE SEQUENCE</scope>
    <source>
        <strain evidence="1">DP1</strain>
    </source>
</reference>
<dbReference type="AlphaFoldDB" id="A0AAD2DA58"/>
<protein>
    <submittedName>
        <fullName evidence="1">Uncharacterized protein</fullName>
    </submittedName>
</protein>
<keyword evidence="2" id="KW-1185">Reference proteome</keyword>
<proteinExistence type="predicted"/>
<dbReference type="Proteomes" id="UP001295684">
    <property type="component" value="Unassembled WGS sequence"/>
</dbReference>
<evidence type="ECO:0000313" key="2">
    <source>
        <dbReference type="Proteomes" id="UP001295684"/>
    </source>
</evidence>
<sequence length="77" mass="8915">MNRLTNLLPKLRPTKKLNIMSNYDPHDINAEYEAVGADLRQMATQAFTSLKTYIEPEYDSDLDEIDAQVMHLLTFQL</sequence>
<name>A0AAD2DA58_EUPCR</name>